<dbReference type="STRING" id="341036.SAMN05660649_00809"/>
<keyword evidence="1" id="KW-0862">Zinc</keyword>
<reference evidence="4" key="1">
    <citation type="submission" date="2016-10" db="EMBL/GenBank/DDBJ databases">
        <authorList>
            <person name="Varghese N."/>
            <person name="Submissions S."/>
        </authorList>
    </citation>
    <scope>NUCLEOTIDE SEQUENCE [LARGE SCALE GENOMIC DNA]</scope>
    <source>
        <strain evidence="4">DSM 17038</strain>
    </source>
</reference>
<keyword evidence="1" id="KW-0479">Metal-binding</keyword>
<accession>A0A1I2PAU4</accession>
<dbReference type="InterPro" id="IPR007822">
    <property type="entry name" value="LANC-like"/>
</dbReference>
<dbReference type="PRINTS" id="PR01950">
    <property type="entry name" value="LANCSUPER"/>
</dbReference>
<evidence type="ECO:0000256" key="1">
    <source>
        <dbReference type="PIRSR" id="PIRSR607822-1"/>
    </source>
</evidence>
<dbReference type="EMBL" id="FOOX01000002">
    <property type="protein sequence ID" value="SFG13265.1"/>
    <property type="molecule type" value="Genomic_DNA"/>
</dbReference>
<sequence length="1065" mass="119425">MTEYQKTMLAARGAFLHERMGGKTRPLPAGQGEDLSKSRYRLWQEKAGGNGGNKAFLKRLKLDNLTGGMARKILRDTVWNEDHPVPDWVTVIDEIMKLFPADVAELQQEMFLAAEKENLSNQHMVWAVLPFVDYAEGLLQKKLGPDVELFSPRSFSNMSASLVNSLSTLCFNTLQYRYRIYAAAKNPVNFLLNIKRTRKEELLNQQQFTEHVLKEGWREILLEFPVLARFIATTISQWVENYTAMAVFLKKDTKSLEKVFCDGKPLGQVQAIEADWSDPHNHGKCVNILSFASGIRLVFKPRSLSIDRSWSKFNDWLGQNGMTSFIKTPVVFDGGDHGWAEFIERLPLKDSKEAEEFYFRAGVLLGLLYVLGGNDFHRENLIARGVCPVLVDTETLLLHRVRPFQMDAAGMDAACKALDVLSDSVLRTGLLPVWKVDASGRSEDLSALLGGSEKDGNLPVLSGKQLTVRDYREKLLEGFSHIYDFMLAHQEALIGPESSFDLFKQSNFRFLIRNSQIYGDILDHTTKPEFLRDGLLYSLEIERLAPAYLLSSSEEILPEVWSLYLSESEALHRRDIPLFYGEAEGLAIKDESGVVYGDYFLQSAVARAKELAGRLSPADKKTQLGLIENVLSMYEKNPHEPSAPIPARAKIRLDRLPGFDYGLLIDEAEKIYEQIINMAITGSSGDITWIVQQHDIRTQRLTLGRIGFSFYDGILGLGLYMSALYHLTKKPEIKDNALRTVDGFRKILTDTENPLPVRRLTLGLAGGVAGMARTITAMGDYLEDASLCRDARRILHNIQPQQIEEDKAFDVMAGCAGLILVLVEAYKRFGDEKLLQAARWCGQRLLSVRIAAKSGHMVWDSEFAEEPLTGLGHGAAGIALALLQLYEYTKDRNYYDGALEALDYESGLYDERYKNWPDLRSNPRKTGGEQYSMAGWCSGAPGIGLARIAGLDRLNSDAARKDIENAIAFTLNYPLDSSDHVCCGNSGRVDFLVEAAVKLGRPELLAEARQRMMAMVLRKRQTGAYTLNSSSTGVVFNPSFFQGTSGIGYEILRCLEPEKIYSVLY</sequence>
<dbReference type="SUPFAM" id="SSF158745">
    <property type="entry name" value="LanC-like"/>
    <property type="match status" value="1"/>
</dbReference>
<dbReference type="CDD" id="cd04792">
    <property type="entry name" value="LanM-like"/>
    <property type="match status" value="1"/>
</dbReference>
<dbReference type="SMART" id="SM01260">
    <property type="entry name" value="LANC_like"/>
    <property type="match status" value="1"/>
</dbReference>
<dbReference type="Proteomes" id="UP000199337">
    <property type="component" value="Unassembled WGS sequence"/>
</dbReference>
<evidence type="ECO:0000259" key="2">
    <source>
        <dbReference type="Pfam" id="PF13575"/>
    </source>
</evidence>
<evidence type="ECO:0000313" key="4">
    <source>
        <dbReference type="Proteomes" id="UP000199337"/>
    </source>
</evidence>
<organism evidence="3 4">
    <name type="scientific">Desulfotruncus arcticus DSM 17038</name>
    <dbReference type="NCBI Taxonomy" id="1121424"/>
    <lineage>
        <taxon>Bacteria</taxon>
        <taxon>Bacillati</taxon>
        <taxon>Bacillota</taxon>
        <taxon>Clostridia</taxon>
        <taxon>Eubacteriales</taxon>
        <taxon>Desulfallaceae</taxon>
        <taxon>Desulfotruncus</taxon>
    </lineage>
</organism>
<name>A0A1I2PAU4_9FIRM</name>
<dbReference type="AlphaFoldDB" id="A0A1I2PAU4"/>
<dbReference type="InterPro" id="IPR025410">
    <property type="entry name" value="Lant_dehyd"/>
</dbReference>
<feature type="domain" description="Lantibiotic biosynthesis protein dehydration" evidence="2">
    <location>
        <begin position="454"/>
        <end position="580"/>
    </location>
</feature>
<dbReference type="Pfam" id="PF05147">
    <property type="entry name" value="LANC_like"/>
    <property type="match status" value="1"/>
</dbReference>
<dbReference type="GO" id="GO:0031179">
    <property type="term" value="P:peptide modification"/>
    <property type="evidence" value="ECO:0007669"/>
    <property type="project" value="InterPro"/>
</dbReference>
<dbReference type="Gene3D" id="1.50.10.10">
    <property type="match status" value="1"/>
</dbReference>
<gene>
    <name evidence="3" type="ORF">SAMN05660649_00809</name>
</gene>
<protein>
    <submittedName>
        <fullName evidence="3">Type 2 lantibiotic biosynthesis protein LanM</fullName>
    </submittedName>
</protein>
<proteinExistence type="predicted"/>
<feature type="domain" description="Lantibiotic biosynthesis protein dehydration" evidence="2">
    <location>
        <begin position="224"/>
        <end position="453"/>
    </location>
</feature>
<dbReference type="Pfam" id="PF13575">
    <property type="entry name" value="DUF4135"/>
    <property type="match status" value="2"/>
</dbReference>
<dbReference type="GO" id="GO:0005975">
    <property type="term" value="P:carbohydrate metabolic process"/>
    <property type="evidence" value="ECO:0007669"/>
    <property type="project" value="InterPro"/>
</dbReference>
<dbReference type="NCBIfam" id="TIGR03897">
    <property type="entry name" value="lanti_2_LanM"/>
    <property type="match status" value="1"/>
</dbReference>
<dbReference type="InterPro" id="IPR017146">
    <property type="entry name" value="Lanti_2_LanM"/>
</dbReference>
<dbReference type="InterPro" id="IPR012341">
    <property type="entry name" value="6hp_glycosidase-like_sf"/>
</dbReference>
<dbReference type="PIRSF" id="PIRSF037228">
    <property type="entry name" value="Lant_mod_RumM"/>
    <property type="match status" value="1"/>
</dbReference>
<evidence type="ECO:0000313" key="3">
    <source>
        <dbReference type="EMBL" id="SFG13265.1"/>
    </source>
</evidence>
<feature type="binding site" evidence="1">
    <location>
        <position position="982"/>
    </location>
    <ligand>
        <name>Zn(2+)</name>
        <dbReference type="ChEBI" id="CHEBI:29105"/>
    </ligand>
</feature>
<feature type="binding site" evidence="1">
    <location>
        <position position="937"/>
    </location>
    <ligand>
        <name>Zn(2+)</name>
        <dbReference type="ChEBI" id="CHEBI:29105"/>
    </ligand>
</feature>
<dbReference type="GO" id="GO:0046872">
    <property type="term" value="F:metal ion binding"/>
    <property type="evidence" value="ECO:0007669"/>
    <property type="project" value="UniProtKB-KW"/>
</dbReference>
<keyword evidence="4" id="KW-1185">Reference proteome</keyword>